<name>A0AA35TTK6_GEOBA</name>
<protein>
    <submittedName>
        <fullName evidence="1">Uncharacterized protein</fullName>
    </submittedName>
</protein>
<reference evidence="1" key="1">
    <citation type="submission" date="2023-03" db="EMBL/GenBank/DDBJ databases">
        <authorList>
            <person name="Steffen K."/>
            <person name="Cardenas P."/>
        </authorList>
    </citation>
    <scope>NUCLEOTIDE SEQUENCE</scope>
</reference>
<evidence type="ECO:0000313" key="1">
    <source>
        <dbReference type="EMBL" id="CAI8053491.1"/>
    </source>
</evidence>
<evidence type="ECO:0000313" key="2">
    <source>
        <dbReference type="Proteomes" id="UP001174909"/>
    </source>
</evidence>
<sequence length="38" mass="4662">MFARSRYDYDRHHMNTNKREISYGTPLSYCGYFLYFSA</sequence>
<gene>
    <name evidence="1" type="ORF">GBAR_LOCUS29246</name>
</gene>
<accession>A0AA35TTK6</accession>
<dbReference type="AlphaFoldDB" id="A0AA35TTK6"/>
<organism evidence="1 2">
    <name type="scientific">Geodia barretti</name>
    <name type="common">Barrett's horny sponge</name>
    <dbReference type="NCBI Taxonomy" id="519541"/>
    <lineage>
        <taxon>Eukaryota</taxon>
        <taxon>Metazoa</taxon>
        <taxon>Porifera</taxon>
        <taxon>Demospongiae</taxon>
        <taxon>Heteroscleromorpha</taxon>
        <taxon>Tetractinellida</taxon>
        <taxon>Astrophorina</taxon>
        <taxon>Geodiidae</taxon>
        <taxon>Geodia</taxon>
    </lineage>
</organism>
<proteinExistence type="predicted"/>
<dbReference type="Proteomes" id="UP001174909">
    <property type="component" value="Unassembled WGS sequence"/>
</dbReference>
<keyword evidence="2" id="KW-1185">Reference proteome</keyword>
<dbReference type="EMBL" id="CASHTH010004098">
    <property type="protein sequence ID" value="CAI8053491.1"/>
    <property type="molecule type" value="Genomic_DNA"/>
</dbReference>
<comment type="caution">
    <text evidence="1">The sequence shown here is derived from an EMBL/GenBank/DDBJ whole genome shotgun (WGS) entry which is preliminary data.</text>
</comment>